<proteinExistence type="predicted"/>
<dbReference type="InterPro" id="IPR015050">
    <property type="entry name" value="BofC_C"/>
</dbReference>
<dbReference type="OrthoDB" id="2678751at2"/>
<comment type="caution">
    <text evidence="2">The sequence shown here is derived from an EMBL/GenBank/DDBJ whole genome shotgun (WGS) entry which is preliminary data.</text>
</comment>
<sequence length="256" mass="28968">MIPSQVTIGKNQNEGINVSRIKKQLWQRWRRWKKALWVGAACLALTVLAWRSMQVPEEISGLLTDSSWTDSAESELTAAVFKVGVDSGEEKEKGTINNEQLLQTITQSGLSRTVHLKISYVSGEEIQTLPGVKNPLQLKKIIHEHPTWNGWISSEGDLWLEQKVNDLSTLTKKEAYIGVDAFGNLKLFKGPPVQEKVLKTFFQMDMGSLKSSLPESIWKELHEGIRVQDIEEYNSVLSTFSDYAREAAEHVMQNKQ</sequence>
<dbReference type="AlphaFoldDB" id="A0A0W1B3X6"/>
<reference evidence="2 3" key="1">
    <citation type="journal article" date="2015" name="Int. Biodeterior. Biodegradation">
        <title>Physiological and genetic screening methods for the isolation of methyl tert-butyl ether-degrading bacteria for bioremediation purposes.</title>
        <authorList>
            <person name="Guisado I.M."/>
            <person name="Purswani J."/>
            <person name="Gonzalez Lopez J."/>
            <person name="Pozo C."/>
        </authorList>
    </citation>
    <scope>NUCLEOTIDE SEQUENCE [LARGE SCALE GENOMIC DNA]</scope>
    <source>
        <strain evidence="2 3">SH7</strain>
    </source>
</reference>
<organism evidence="2 3">
    <name type="scientific">Paenibacillus etheri</name>
    <dbReference type="NCBI Taxonomy" id="1306852"/>
    <lineage>
        <taxon>Bacteria</taxon>
        <taxon>Bacillati</taxon>
        <taxon>Bacillota</taxon>
        <taxon>Bacilli</taxon>
        <taxon>Bacillales</taxon>
        <taxon>Paenibacillaceae</taxon>
        <taxon>Paenibacillus</taxon>
    </lineage>
</organism>
<evidence type="ECO:0000259" key="1">
    <source>
        <dbReference type="Pfam" id="PF08955"/>
    </source>
</evidence>
<feature type="domain" description="Bypass of forespore C C-terminal" evidence="1">
    <location>
        <begin position="165"/>
        <end position="241"/>
    </location>
</feature>
<protein>
    <recommendedName>
        <fullName evidence="1">Bypass of forespore C C-terminal domain-containing protein</fullName>
    </recommendedName>
</protein>
<gene>
    <name evidence="2" type="ORF">UQ64_05435</name>
</gene>
<evidence type="ECO:0000313" key="3">
    <source>
        <dbReference type="Proteomes" id="UP000054709"/>
    </source>
</evidence>
<dbReference type="Gene3D" id="3.30.70.1740">
    <property type="entry name" value="Bypass-of-forespore C, C-terminal domain"/>
    <property type="match status" value="1"/>
</dbReference>
<name>A0A0W1B3X6_9BACL</name>
<accession>A0A0W1B3X6</accession>
<dbReference type="InterPro" id="IPR038117">
    <property type="entry name" value="BofC_C_sf"/>
</dbReference>
<dbReference type="EMBL" id="LCZJ02000014">
    <property type="protein sequence ID" value="KTD88230.1"/>
    <property type="molecule type" value="Genomic_DNA"/>
</dbReference>
<dbReference type="Pfam" id="PF08955">
    <property type="entry name" value="BofC_C"/>
    <property type="match status" value="1"/>
</dbReference>
<keyword evidence="3" id="KW-1185">Reference proteome</keyword>
<evidence type="ECO:0000313" key="2">
    <source>
        <dbReference type="EMBL" id="KTD88230.1"/>
    </source>
</evidence>
<dbReference type="Proteomes" id="UP000054709">
    <property type="component" value="Unassembled WGS sequence"/>
</dbReference>